<dbReference type="InterPro" id="IPR036964">
    <property type="entry name" value="RASGEF_cat_dom_sf"/>
</dbReference>
<evidence type="ECO:0000256" key="2">
    <source>
        <dbReference type="PROSITE-ProRule" id="PRU00168"/>
    </source>
</evidence>
<dbReference type="VEuPathDB" id="TrichDB:TRFO_07712"/>
<protein>
    <submittedName>
        <fullName evidence="5">RasGEF domain containing protein</fullName>
    </submittedName>
</protein>
<evidence type="ECO:0000256" key="1">
    <source>
        <dbReference type="ARBA" id="ARBA00022658"/>
    </source>
</evidence>
<organism evidence="5 6">
    <name type="scientific">Tritrichomonas foetus</name>
    <dbReference type="NCBI Taxonomy" id="1144522"/>
    <lineage>
        <taxon>Eukaryota</taxon>
        <taxon>Metamonada</taxon>
        <taxon>Parabasalia</taxon>
        <taxon>Tritrichomonadida</taxon>
        <taxon>Tritrichomonadidae</taxon>
        <taxon>Tritrichomonas</taxon>
    </lineage>
</organism>
<dbReference type="PANTHER" id="PTHR23113">
    <property type="entry name" value="GUANINE NUCLEOTIDE EXCHANGE FACTOR"/>
    <property type="match status" value="1"/>
</dbReference>
<sequence>MCDLLSRAPSLVTNKELVRKSSEAMISLSFDDQLDFLLNLLEISKEQKEKLINTLQFVEFPIIEEIYTNKKGVEAASFTQLILFLTQPNLSNLEFQNQFLMVFSAFSNAKEILASLLIRYYTNPNNPKTNIKNRHDLANVRCRIGSIIGTWLKIDVYYFTPELLNIIDIFVSYIRTDLSCSTIYTSISQGLDQYRCIQKSLRLYSNKPRPKPITPNGDENSWTLISVPAIELARQMTIYHSTLFNDVRAKELFNIAEEKKVKDSNMEQLTDHFNNFADYVTLSLLTQPNLQLRLKVLGFWIEVASELLKINNYHGVFTVVMGISHPAITRLKKSLSKVFKKKEYKELVEFCDTSDNYGKYRHVVSKTLLPCVPFIGCFKKDLIYIHERNENKHRNLIHFNLYVECINTINQIEKFQTDTYSFYKIPKIQSLLMNVPEAKPLKVLMLISQEIDS</sequence>
<dbReference type="PROSITE" id="PS50212">
    <property type="entry name" value="RASGEF_NTER"/>
    <property type="match status" value="1"/>
</dbReference>
<dbReference type="InterPro" id="IPR001895">
    <property type="entry name" value="RASGEF_cat_dom"/>
</dbReference>
<feature type="domain" description="N-terminal Ras-GEF" evidence="4">
    <location>
        <begin position="69"/>
        <end position="195"/>
    </location>
</feature>
<dbReference type="Gene3D" id="1.10.840.10">
    <property type="entry name" value="Ras guanine-nucleotide exchange factors catalytic domain"/>
    <property type="match status" value="1"/>
</dbReference>
<gene>
    <name evidence="5" type="ORF">TRFO_07712</name>
</gene>
<reference evidence="5" key="1">
    <citation type="submission" date="2016-10" db="EMBL/GenBank/DDBJ databases">
        <authorList>
            <person name="Benchimol M."/>
            <person name="Almeida L.G."/>
            <person name="Vasconcelos A.T."/>
            <person name="Perreira-Neves A."/>
            <person name="Rosa I.A."/>
            <person name="Tasca T."/>
            <person name="Bogo M.R."/>
            <person name="de Souza W."/>
        </authorList>
    </citation>
    <scope>NUCLEOTIDE SEQUENCE [LARGE SCALE GENOMIC DNA]</scope>
    <source>
        <strain evidence="5">K</strain>
    </source>
</reference>
<keyword evidence="6" id="KW-1185">Reference proteome</keyword>
<dbReference type="Pfam" id="PF00618">
    <property type="entry name" value="RasGEF_N"/>
    <property type="match status" value="1"/>
</dbReference>
<dbReference type="InterPro" id="IPR023578">
    <property type="entry name" value="Ras_GEF_dom_sf"/>
</dbReference>
<dbReference type="Proteomes" id="UP000179807">
    <property type="component" value="Unassembled WGS sequence"/>
</dbReference>
<dbReference type="SMART" id="SM00147">
    <property type="entry name" value="RasGEF"/>
    <property type="match status" value="1"/>
</dbReference>
<dbReference type="OrthoDB" id="546434at2759"/>
<dbReference type="PROSITE" id="PS50009">
    <property type="entry name" value="RASGEF_CAT"/>
    <property type="match status" value="1"/>
</dbReference>
<dbReference type="SUPFAM" id="SSF48366">
    <property type="entry name" value="Ras GEF"/>
    <property type="match status" value="1"/>
</dbReference>
<dbReference type="GO" id="GO:0005085">
    <property type="term" value="F:guanyl-nucleotide exchange factor activity"/>
    <property type="evidence" value="ECO:0007669"/>
    <property type="project" value="UniProtKB-KW"/>
</dbReference>
<name>A0A1J4JUV2_9EUKA</name>
<dbReference type="InterPro" id="IPR008937">
    <property type="entry name" value="Ras-like_GEF"/>
</dbReference>
<feature type="domain" description="Ras-GEF" evidence="3">
    <location>
        <begin position="228"/>
        <end position="449"/>
    </location>
</feature>
<dbReference type="Pfam" id="PF00617">
    <property type="entry name" value="RasGEF"/>
    <property type="match status" value="1"/>
</dbReference>
<comment type="caution">
    <text evidence="5">The sequence shown here is derived from an EMBL/GenBank/DDBJ whole genome shotgun (WGS) entry which is preliminary data.</text>
</comment>
<dbReference type="Gene3D" id="1.20.870.10">
    <property type="entry name" value="Son of sevenless (SoS) protein Chain: S domain 1"/>
    <property type="match status" value="1"/>
</dbReference>
<accession>A0A1J4JUV2</accession>
<evidence type="ECO:0000313" key="5">
    <source>
        <dbReference type="EMBL" id="OHT01037.1"/>
    </source>
</evidence>
<dbReference type="AlphaFoldDB" id="A0A1J4JUV2"/>
<dbReference type="RefSeq" id="XP_068354173.1">
    <property type="nucleotide sequence ID" value="XM_068493849.1"/>
</dbReference>
<keyword evidence="1 2" id="KW-0344">Guanine-nucleotide releasing factor</keyword>
<proteinExistence type="predicted"/>
<dbReference type="EMBL" id="MLAK01000927">
    <property type="protein sequence ID" value="OHT01037.1"/>
    <property type="molecule type" value="Genomic_DNA"/>
</dbReference>
<evidence type="ECO:0000259" key="3">
    <source>
        <dbReference type="PROSITE" id="PS50009"/>
    </source>
</evidence>
<dbReference type="GO" id="GO:0007264">
    <property type="term" value="P:small GTPase-mediated signal transduction"/>
    <property type="evidence" value="ECO:0007669"/>
    <property type="project" value="InterPro"/>
</dbReference>
<dbReference type="InterPro" id="IPR000651">
    <property type="entry name" value="Ras-like_Gua-exchang_fac_N"/>
</dbReference>
<evidence type="ECO:0000259" key="4">
    <source>
        <dbReference type="PROSITE" id="PS50212"/>
    </source>
</evidence>
<dbReference type="GeneID" id="94828553"/>
<dbReference type="PANTHER" id="PTHR23113:SF365">
    <property type="entry name" value="RAS-GEF DOMAIN-CONTAINING PROTEIN"/>
    <property type="match status" value="1"/>
</dbReference>
<evidence type="ECO:0000313" key="6">
    <source>
        <dbReference type="Proteomes" id="UP000179807"/>
    </source>
</evidence>